<proteinExistence type="predicted"/>
<reference evidence="1" key="1">
    <citation type="journal article" date="2012" name="Science">
        <title>Fermentation, hydrogen, and sulfur metabolism in multiple uncultivated bacterial phyla.</title>
        <authorList>
            <person name="Wrighton K.C."/>
            <person name="Thomas B.C."/>
            <person name="Sharon I."/>
            <person name="Miller C.S."/>
            <person name="Castelle C.J."/>
            <person name="VerBerkmoes N.C."/>
            <person name="Wilkins M.J."/>
            <person name="Hettich R.L."/>
            <person name="Lipton M.S."/>
            <person name="Williams K.H."/>
            <person name="Long P.E."/>
            <person name="Banfield J.F."/>
        </authorList>
    </citation>
    <scope>NUCLEOTIDE SEQUENCE [LARGE SCALE GENOMIC DNA]</scope>
</reference>
<comment type="caution">
    <text evidence="1">The sequence shown here is derived from an EMBL/GenBank/DDBJ whole genome shotgun (WGS) entry which is preliminary data.</text>
</comment>
<protein>
    <submittedName>
        <fullName evidence="1">Uncharacterized protein</fullName>
    </submittedName>
</protein>
<evidence type="ECO:0000313" key="1">
    <source>
        <dbReference type="EMBL" id="EKE25996.1"/>
    </source>
</evidence>
<accession>K2F4E6</accession>
<dbReference type="AlphaFoldDB" id="K2F4E6"/>
<organism evidence="1">
    <name type="scientific">uncultured bacterium</name>
    <name type="common">gcode 4</name>
    <dbReference type="NCBI Taxonomy" id="1234023"/>
    <lineage>
        <taxon>Bacteria</taxon>
        <taxon>environmental samples</taxon>
    </lineage>
</organism>
<gene>
    <name evidence="1" type="ORF">ACD_4C00480G0004</name>
</gene>
<sequence>MGIQTIYFNRETWNAAPNLNQLITSIKLSRKVREILFNLPESLYKEKVKFILDFWLKEKDWIEILLNTDNFYVYLSALKEMEQAI</sequence>
<dbReference type="EMBL" id="AMFJ01000996">
    <property type="protein sequence ID" value="EKE25996.1"/>
    <property type="molecule type" value="Genomic_DNA"/>
</dbReference>
<name>K2F4E6_9BACT</name>